<accession>A0A0P1EZS9</accession>
<evidence type="ECO:0000256" key="1">
    <source>
        <dbReference type="SAM" id="Phobius"/>
    </source>
</evidence>
<name>A0A0P1EZS9_9RHOB</name>
<dbReference type="AlphaFoldDB" id="A0A0P1EZS9"/>
<sequence length="154" mass="16217">MNRSFFQILTAGALATIAFDLFGQGLSPLFGFAKLAPVGLANGTLNAVFGSSPKGAADALHIMTGLLAYPLGYLLVARPIAGKILPNLHWSGVAIGYGIGLWVFALYGMAHLVAGLKPFLGFTGITWVALWGHILFALVAAWVLEREAEEPAHA</sequence>
<proteinExistence type="predicted"/>
<feature type="transmembrane region" description="Helical" evidence="1">
    <location>
        <begin position="119"/>
        <end position="144"/>
    </location>
</feature>
<feature type="transmembrane region" description="Helical" evidence="1">
    <location>
        <begin position="88"/>
        <end position="107"/>
    </location>
</feature>
<keyword evidence="1" id="KW-1133">Transmembrane helix</keyword>
<evidence type="ECO:0000313" key="3">
    <source>
        <dbReference type="Proteomes" id="UP000051298"/>
    </source>
</evidence>
<dbReference type="RefSeq" id="WP_038007494.1">
    <property type="nucleotide sequence ID" value="NZ_CYRX01000029.1"/>
</dbReference>
<dbReference type="EMBL" id="CYRX01000029">
    <property type="protein sequence ID" value="CUH60672.1"/>
    <property type="molecule type" value="Genomic_DNA"/>
</dbReference>
<reference evidence="2 3" key="1">
    <citation type="submission" date="2015-09" db="EMBL/GenBank/DDBJ databases">
        <authorList>
            <consortium name="Swine Surveillance"/>
        </authorList>
    </citation>
    <scope>NUCLEOTIDE SEQUENCE [LARGE SCALE GENOMIC DNA]</scope>
    <source>
        <strain evidence="2 3">CECT 5294</strain>
    </source>
</reference>
<organism evidence="2 3">
    <name type="scientific">Thalassobacter stenotrophicus</name>
    <dbReference type="NCBI Taxonomy" id="266809"/>
    <lineage>
        <taxon>Bacteria</taxon>
        <taxon>Pseudomonadati</taxon>
        <taxon>Pseudomonadota</taxon>
        <taxon>Alphaproteobacteria</taxon>
        <taxon>Rhodobacterales</taxon>
        <taxon>Roseobacteraceae</taxon>
        <taxon>Thalassobacter</taxon>
    </lineage>
</organism>
<evidence type="ECO:0008006" key="4">
    <source>
        <dbReference type="Google" id="ProtNLM"/>
    </source>
</evidence>
<keyword evidence="1" id="KW-0472">Membrane</keyword>
<gene>
    <name evidence="2" type="ORF">THS5294_01968</name>
</gene>
<keyword evidence="1" id="KW-0812">Transmembrane</keyword>
<protein>
    <recommendedName>
        <fullName evidence="4">DUF1440 domain-containing protein</fullName>
    </recommendedName>
</protein>
<evidence type="ECO:0000313" key="2">
    <source>
        <dbReference type="EMBL" id="CUH60672.1"/>
    </source>
</evidence>
<dbReference type="Proteomes" id="UP000051298">
    <property type="component" value="Unassembled WGS sequence"/>
</dbReference>
<feature type="transmembrane region" description="Helical" evidence="1">
    <location>
        <begin position="59"/>
        <end position="76"/>
    </location>
</feature>